<dbReference type="Pfam" id="PF11659">
    <property type="entry name" value="DUF3261"/>
    <property type="match status" value="1"/>
</dbReference>
<protein>
    <submittedName>
        <fullName evidence="2">DUF3261 domain-containing protein</fullName>
    </submittedName>
</protein>
<dbReference type="EMBL" id="JAJIRN010000003">
    <property type="protein sequence ID" value="MCV2368081.1"/>
    <property type="molecule type" value="Genomic_DNA"/>
</dbReference>
<reference evidence="2 3" key="1">
    <citation type="submission" date="2021-11" db="EMBL/GenBank/DDBJ databases">
        <authorList>
            <person name="Liang Q."/>
            <person name="Mou H."/>
            <person name="Liu Z."/>
        </authorList>
    </citation>
    <scope>NUCLEOTIDE SEQUENCE [LARGE SCALE GENOMIC DNA]</scope>
    <source>
        <strain evidence="2 3">CHU3</strain>
    </source>
</reference>
<organism evidence="2 3">
    <name type="scientific">Roseateles oligotrophus</name>
    <dbReference type="NCBI Taxonomy" id="1769250"/>
    <lineage>
        <taxon>Bacteria</taxon>
        <taxon>Pseudomonadati</taxon>
        <taxon>Pseudomonadota</taxon>
        <taxon>Betaproteobacteria</taxon>
        <taxon>Burkholderiales</taxon>
        <taxon>Sphaerotilaceae</taxon>
        <taxon>Roseateles</taxon>
    </lineage>
</organism>
<dbReference type="PROSITE" id="PS51257">
    <property type="entry name" value="PROKAR_LIPOPROTEIN"/>
    <property type="match status" value="1"/>
</dbReference>
<keyword evidence="1" id="KW-0732">Signal</keyword>
<name>A0ABT2YDH7_9BURK</name>
<keyword evidence="3" id="KW-1185">Reference proteome</keyword>
<dbReference type="RefSeq" id="WP_263570698.1">
    <property type="nucleotide sequence ID" value="NZ_JAJIRN010000003.1"/>
</dbReference>
<comment type="caution">
    <text evidence="2">The sequence shown here is derived from an EMBL/GenBank/DDBJ whole genome shotgun (WGS) entry which is preliminary data.</text>
</comment>
<evidence type="ECO:0000256" key="1">
    <source>
        <dbReference type="SAM" id="SignalP"/>
    </source>
</evidence>
<evidence type="ECO:0000313" key="2">
    <source>
        <dbReference type="EMBL" id="MCV2368081.1"/>
    </source>
</evidence>
<gene>
    <name evidence="2" type="ORF">LNV07_08210</name>
</gene>
<feature type="signal peptide" evidence="1">
    <location>
        <begin position="1"/>
        <end position="21"/>
    </location>
</feature>
<dbReference type="Proteomes" id="UP001209701">
    <property type="component" value="Unassembled WGS sequence"/>
</dbReference>
<proteinExistence type="predicted"/>
<accession>A0ABT2YDH7</accession>
<dbReference type="InterPro" id="IPR021675">
    <property type="entry name" value="DUF3261"/>
</dbReference>
<feature type="chain" id="PRO_5046074855" evidence="1">
    <location>
        <begin position="22"/>
        <end position="188"/>
    </location>
</feature>
<sequence>MNPMISRRVFGLLALALTACAAPRKRDPGLPLLHLPPAELGRPLSLVQRLSVRRLAAIDEPPQVVDVLLEADAASLRLAGFALNQRVLTMSWDGQALTVQRHPLLPAQVEEKRILRDLCLVYWPAESLRQRLPEGWLLRADAGGRRLFDADRLALSVEFQGSEENGRVLLLNLLEGYELLIESKLQGP</sequence>
<evidence type="ECO:0000313" key="3">
    <source>
        <dbReference type="Proteomes" id="UP001209701"/>
    </source>
</evidence>